<protein>
    <recommendedName>
        <fullName evidence="9">Maintenance of telomere capping protein 6</fullName>
    </recommendedName>
</protein>
<dbReference type="PANTHER" id="PTHR35518">
    <property type="entry name" value="MAINTENANCE OF TELOMOERE CAPPING"/>
    <property type="match status" value="1"/>
</dbReference>
<evidence type="ECO:0000256" key="4">
    <source>
        <dbReference type="ARBA" id="ARBA00022989"/>
    </source>
</evidence>
<evidence type="ECO:0000256" key="2">
    <source>
        <dbReference type="ARBA" id="ARBA00022692"/>
    </source>
</evidence>
<feature type="transmembrane region" description="Helical" evidence="10">
    <location>
        <begin position="587"/>
        <end position="611"/>
    </location>
</feature>
<keyword evidence="3" id="KW-0732">Signal</keyword>
<accession>A0ABR3SJW8</accession>
<keyword evidence="2 10" id="KW-0812">Transmembrane</keyword>
<organism evidence="12 13">
    <name type="scientific">Neofusicoccum ribis</name>
    <dbReference type="NCBI Taxonomy" id="45134"/>
    <lineage>
        <taxon>Eukaryota</taxon>
        <taxon>Fungi</taxon>
        <taxon>Dikarya</taxon>
        <taxon>Ascomycota</taxon>
        <taxon>Pezizomycotina</taxon>
        <taxon>Dothideomycetes</taxon>
        <taxon>Dothideomycetes incertae sedis</taxon>
        <taxon>Botryosphaeriales</taxon>
        <taxon>Botryosphaeriaceae</taxon>
        <taxon>Neofusicoccum</taxon>
    </lineage>
</organism>
<dbReference type="PANTHER" id="PTHR35518:SF2">
    <property type="entry name" value="MAINTENANCE OF TELOMERE CAPPING PROTEIN 6"/>
    <property type="match status" value="1"/>
</dbReference>
<evidence type="ECO:0000256" key="1">
    <source>
        <dbReference type="ARBA" id="ARBA00004479"/>
    </source>
</evidence>
<sequence>MSSQYEPAAGAEPVLPWSIALLSQRDLALVVPINFVTQPAVSLTEACFSSNRYDDSAARRCLSNLLAVGFKRITVDLYWDVGRGLWSLCPVEIPESASSDDDATVSIISSTADATLSSVLMSTAGLEPRQTAALSSASFSSATQSPSTTGSALGSAALASPTQAEGSGVIQGSQYNCSSSLNVSTISSLIADYLDTTADTINASLIYLTFNIHAAASNSTSAVSASAPAASQLPSANTTLSNVLSADLAPYLYTPTHLRNDRTNLNDTWFGYDVAVDPSLKPVLPYIQTSRNADDVMSTENGWPSESVVEFGPDHLRLLASFGYIDVQMAAYNAGADNSILFPEGTFGSVQDVALDSSGNVTNGCFFDSNIDYLTGSTNSSWAISSNFPIGNSASAQFYNVTSPFISNITACGISPLLNQSLSETADAAFEPYQAISLSSIWSWADNEPRNITNEVDNANYMRCATMRASTYGRWALTDCTERHHAACRVGDAPYQWRISDPKDSYTDSNLICPQGSSFDTPRTALENRYLFAALQTLANENPDDFDGDATVWLNFNSLDVADCWVVGVSTNCPYDLAANQDENRLVIIPTVAAVIVFVCAVLTVFVKCAGNRRSSRKIRRRRMQEGWEYEGVPS</sequence>
<keyword evidence="6" id="KW-0325">Glycoprotein</keyword>
<dbReference type="InterPro" id="IPR016187">
    <property type="entry name" value="CTDL_fold"/>
</dbReference>
<evidence type="ECO:0000256" key="8">
    <source>
        <dbReference type="ARBA" id="ARBA00038159"/>
    </source>
</evidence>
<keyword evidence="5 10" id="KW-0472">Membrane</keyword>
<dbReference type="InterPro" id="IPR051008">
    <property type="entry name" value="Telomere_Capping_Maintenance"/>
</dbReference>
<evidence type="ECO:0000313" key="13">
    <source>
        <dbReference type="Proteomes" id="UP001521116"/>
    </source>
</evidence>
<gene>
    <name evidence="12" type="primary">MTC6</name>
    <name evidence="12" type="ORF">SLS56_009023</name>
</gene>
<comment type="function">
    <text evidence="7">May be involved in telomere capping.</text>
</comment>
<dbReference type="InterPro" id="IPR057530">
    <property type="entry name" value="TIM-barrel_MTC6"/>
</dbReference>
<evidence type="ECO:0000256" key="7">
    <source>
        <dbReference type="ARBA" id="ARBA00037703"/>
    </source>
</evidence>
<comment type="subcellular location">
    <subcellularLocation>
        <location evidence="1">Membrane</location>
        <topology evidence="1">Single-pass type I membrane protein</topology>
    </subcellularLocation>
</comment>
<evidence type="ECO:0000256" key="9">
    <source>
        <dbReference type="ARBA" id="ARBA00039865"/>
    </source>
</evidence>
<proteinExistence type="inferred from homology"/>
<dbReference type="CDD" id="cd00037">
    <property type="entry name" value="CLECT"/>
    <property type="match status" value="1"/>
</dbReference>
<reference evidence="12 13" key="1">
    <citation type="submission" date="2024-02" db="EMBL/GenBank/DDBJ databases">
        <title>De novo assembly and annotation of 12 fungi associated with fruit tree decline syndrome in Ontario, Canada.</title>
        <authorList>
            <person name="Sulman M."/>
            <person name="Ellouze W."/>
            <person name="Ilyukhin E."/>
        </authorList>
    </citation>
    <scope>NUCLEOTIDE SEQUENCE [LARGE SCALE GENOMIC DNA]</scope>
    <source>
        <strain evidence="12 13">M1-105</strain>
    </source>
</reference>
<evidence type="ECO:0000313" key="12">
    <source>
        <dbReference type="EMBL" id="KAL1621719.1"/>
    </source>
</evidence>
<keyword evidence="4 10" id="KW-1133">Transmembrane helix</keyword>
<comment type="similarity">
    <text evidence="8">Belongs to the MTC6 family.</text>
</comment>
<dbReference type="EMBL" id="JAJVDC020000145">
    <property type="protein sequence ID" value="KAL1621719.1"/>
    <property type="molecule type" value="Genomic_DNA"/>
</dbReference>
<dbReference type="SUPFAM" id="SSF56436">
    <property type="entry name" value="C-type lectin-like"/>
    <property type="match status" value="1"/>
</dbReference>
<keyword evidence="13" id="KW-1185">Reference proteome</keyword>
<dbReference type="Pfam" id="PF25506">
    <property type="entry name" value="TIM-barrel_MTC6"/>
    <property type="match status" value="1"/>
</dbReference>
<evidence type="ECO:0000256" key="5">
    <source>
        <dbReference type="ARBA" id="ARBA00023136"/>
    </source>
</evidence>
<evidence type="ECO:0000259" key="11">
    <source>
        <dbReference type="Pfam" id="PF25506"/>
    </source>
</evidence>
<name>A0ABR3SJW8_9PEZI</name>
<comment type="caution">
    <text evidence="12">The sequence shown here is derived from an EMBL/GenBank/DDBJ whole genome shotgun (WGS) entry which is preliminary data.</text>
</comment>
<dbReference type="Proteomes" id="UP001521116">
    <property type="component" value="Unassembled WGS sequence"/>
</dbReference>
<evidence type="ECO:0000256" key="10">
    <source>
        <dbReference type="SAM" id="Phobius"/>
    </source>
</evidence>
<evidence type="ECO:0000256" key="3">
    <source>
        <dbReference type="ARBA" id="ARBA00022729"/>
    </source>
</evidence>
<feature type="domain" description="MTC6 partial TIM-barrel" evidence="11">
    <location>
        <begin position="19"/>
        <end position="433"/>
    </location>
</feature>
<evidence type="ECO:0000256" key="6">
    <source>
        <dbReference type="ARBA" id="ARBA00023180"/>
    </source>
</evidence>